<name>A0A840NH50_9PSEU</name>
<dbReference type="PANTHER" id="PTHR21310:SF42">
    <property type="entry name" value="BIFUNCTIONAL AAC_APH"/>
    <property type="match status" value="1"/>
</dbReference>
<feature type="domain" description="Aminoglycoside phosphotransferase" evidence="1">
    <location>
        <begin position="39"/>
        <end position="264"/>
    </location>
</feature>
<dbReference type="PANTHER" id="PTHR21310">
    <property type="entry name" value="AMINOGLYCOSIDE PHOSPHOTRANSFERASE-RELATED-RELATED"/>
    <property type="match status" value="1"/>
</dbReference>
<comment type="caution">
    <text evidence="2">The sequence shown here is derived from an EMBL/GenBank/DDBJ whole genome shotgun (WGS) entry which is preliminary data.</text>
</comment>
<proteinExistence type="predicted"/>
<evidence type="ECO:0000259" key="1">
    <source>
        <dbReference type="Pfam" id="PF01636"/>
    </source>
</evidence>
<evidence type="ECO:0000313" key="3">
    <source>
        <dbReference type="Proteomes" id="UP000580474"/>
    </source>
</evidence>
<gene>
    <name evidence="2" type="ORF">BJ969_002493</name>
</gene>
<dbReference type="InterPro" id="IPR051678">
    <property type="entry name" value="AGP_Transferase"/>
</dbReference>
<dbReference type="AlphaFoldDB" id="A0A840NH50"/>
<accession>A0A840NH50</accession>
<dbReference type="GO" id="GO:0016301">
    <property type="term" value="F:kinase activity"/>
    <property type="evidence" value="ECO:0007669"/>
    <property type="project" value="UniProtKB-KW"/>
</dbReference>
<dbReference type="InterPro" id="IPR011009">
    <property type="entry name" value="Kinase-like_dom_sf"/>
</dbReference>
<evidence type="ECO:0000313" key="2">
    <source>
        <dbReference type="EMBL" id="MBB5069405.1"/>
    </source>
</evidence>
<keyword evidence="2" id="KW-0808">Transferase</keyword>
<dbReference type="Gene3D" id="3.30.200.20">
    <property type="entry name" value="Phosphorylase Kinase, domain 1"/>
    <property type="match status" value="1"/>
</dbReference>
<dbReference type="Gene3D" id="3.90.1200.10">
    <property type="match status" value="1"/>
</dbReference>
<keyword evidence="3" id="KW-1185">Reference proteome</keyword>
<dbReference type="RefSeq" id="WP_184479095.1">
    <property type="nucleotide sequence ID" value="NZ_JACHIV010000001.1"/>
</dbReference>
<dbReference type="Proteomes" id="UP000580474">
    <property type="component" value="Unassembled WGS sequence"/>
</dbReference>
<dbReference type="InterPro" id="IPR002575">
    <property type="entry name" value="Aminoglycoside_PTrfase"/>
</dbReference>
<dbReference type="EMBL" id="JACHIV010000001">
    <property type="protein sequence ID" value="MBB5069405.1"/>
    <property type="molecule type" value="Genomic_DNA"/>
</dbReference>
<sequence length="296" mass="31517">MVEGARDGRAGIDAELVGRLVATRFPRWGGLPVTPVEVDGWDNRTYRLGERMTVRLPTAPEYEAAIHKEHHWLPLLAPSLPVAIPEPLAKGEPGCGFPRSWSIRRWLDGATAAPGRIADLTSFAVSVAEFLSALHRIDASGGPPPGAHNFHRGAPPAHYDGETRAALAELDGRIDVDAVAAVWDAALDSTWGGDPVWFHGDVAVGNLLVRDGRLSAVIDFGSCGVGDPACDLVIAWTLFTGASRDAFRAAVGLDDATWARARGWALWKALITLAADPLGESAVAQHRVLDAVLAEV</sequence>
<protein>
    <submittedName>
        <fullName evidence="2">Aminoglycoside phosphotransferase (APT) family kinase protein</fullName>
    </submittedName>
</protein>
<dbReference type="SUPFAM" id="SSF56112">
    <property type="entry name" value="Protein kinase-like (PK-like)"/>
    <property type="match status" value="1"/>
</dbReference>
<dbReference type="Pfam" id="PF01636">
    <property type="entry name" value="APH"/>
    <property type="match status" value="1"/>
</dbReference>
<dbReference type="CDD" id="cd05155">
    <property type="entry name" value="APH_ChoK_like_1"/>
    <property type="match status" value="1"/>
</dbReference>
<reference evidence="2 3" key="1">
    <citation type="submission" date="2020-08" db="EMBL/GenBank/DDBJ databases">
        <title>Sequencing the genomes of 1000 actinobacteria strains.</title>
        <authorList>
            <person name="Klenk H.-P."/>
        </authorList>
    </citation>
    <scope>NUCLEOTIDE SEQUENCE [LARGE SCALE GENOMIC DNA]</scope>
    <source>
        <strain evidence="2 3">DSM 45582</strain>
    </source>
</reference>
<keyword evidence="2" id="KW-0418">Kinase</keyword>
<organism evidence="2 3">
    <name type="scientific">Saccharopolyspora gloriosae</name>
    <dbReference type="NCBI Taxonomy" id="455344"/>
    <lineage>
        <taxon>Bacteria</taxon>
        <taxon>Bacillati</taxon>
        <taxon>Actinomycetota</taxon>
        <taxon>Actinomycetes</taxon>
        <taxon>Pseudonocardiales</taxon>
        <taxon>Pseudonocardiaceae</taxon>
        <taxon>Saccharopolyspora</taxon>
    </lineage>
</organism>